<organism evidence="3 4">
    <name type="scientific">Mycolicibacterium anyangense</name>
    <dbReference type="NCBI Taxonomy" id="1431246"/>
    <lineage>
        <taxon>Bacteria</taxon>
        <taxon>Bacillati</taxon>
        <taxon>Actinomycetota</taxon>
        <taxon>Actinomycetes</taxon>
        <taxon>Mycobacteriales</taxon>
        <taxon>Mycobacteriaceae</taxon>
        <taxon>Mycolicibacterium</taxon>
    </lineage>
</organism>
<evidence type="ECO:0000256" key="1">
    <source>
        <dbReference type="ARBA" id="ARBA00022801"/>
    </source>
</evidence>
<evidence type="ECO:0000259" key="2">
    <source>
        <dbReference type="Pfam" id="PF00326"/>
    </source>
</evidence>
<dbReference type="PANTHER" id="PTHR42776:SF27">
    <property type="entry name" value="DIPEPTIDYL PEPTIDASE FAMILY MEMBER 6"/>
    <property type="match status" value="1"/>
</dbReference>
<keyword evidence="4" id="KW-1185">Reference proteome</keyword>
<reference evidence="3 4" key="1">
    <citation type="journal article" date="2019" name="Emerg. Microbes Infect.">
        <title>Comprehensive subspecies identification of 175 nontuberculous mycobacteria species based on 7547 genomic profiles.</title>
        <authorList>
            <person name="Matsumoto Y."/>
            <person name="Kinjo T."/>
            <person name="Motooka D."/>
            <person name="Nabeya D."/>
            <person name="Jung N."/>
            <person name="Uechi K."/>
            <person name="Horii T."/>
            <person name="Iida T."/>
            <person name="Fujita J."/>
            <person name="Nakamura S."/>
        </authorList>
    </citation>
    <scope>NUCLEOTIDE SEQUENCE [LARGE SCALE GENOMIC DNA]</scope>
    <source>
        <strain evidence="3 4">JCM 30275</strain>
    </source>
</reference>
<dbReference type="GO" id="GO:0004252">
    <property type="term" value="F:serine-type endopeptidase activity"/>
    <property type="evidence" value="ECO:0007669"/>
    <property type="project" value="InterPro"/>
</dbReference>
<name>A0A6N4W9I0_9MYCO</name>
<feature type="domain" description="Peptidase S9 prolyl oligopeptidase catalytic" evidence="2">
    <location>
        <begin position="405"/>
        <end position="607"/>
    </location>
</feature>
<dbReference type="SUPFAM" id="SSF50993">
    <property type="entry name" value="Peptidase/esterase 'gauge' domain"/>
    <property type="match status" value="1"/>
</dbReference>
<dbReference type="InterPro" id="IPR001375">
    <property type="entry name" value="Peptidase_S9_cat"/>
</dbReference>
<dbReference type="AlphaFoldDB" id="A0A6N4W9I0"/>
<dbReference type="RefSeq" id="WP_163804227.1">
    <property type="nucleotide sequence ID" value="NZ_AP022620.1"/>
</dbReference>
<evidence type="ECO:0000313" key="3">
    <source>
        <dbReference type="EMBL" id="BBZ76817.1"/>
    </source>
</evidence>
<dbReference type="PRINTS" id="PR00862">
    <property type="entry name" value="PROLIGOPTASE"/>
</dbReference>
<dbReference type="GO" id="GO:0006508">
    <property type="term" value="P:proteolysis"/>
    <property type="evidence" value="ECO:0007669"/>
    <property type="project" value="InterPro"/>
</dbReference>
<dbReference type="Proteomes" id="UP000467249">
    <property type="component" value="Chromosome"/>
</dbReference>
<evidence type="ECO:0000313" key="4">
    <source>
        <dbReference type="Proteomes" id="UP000467249"/>
    </source>
</evidence>
<dbReference type="KEGG" id="many:MANY_21540"/>
<gene>
    <name evidence="3" type="ORF">MANY_21540</name>
</gene>
<proteinExistence type="predicted"/>
<dbReference type="SUPFAM" id="SSF53474">
    <property type="entry name" value="alpha/beta-Hydrolases"/>
    <property type="match status" value="1"/>
</dbReference>
<keyword evidence="1" id="KW-0378">Hydrolase</keyword>
<protein>
    <submittedName>
        <fullName evidence="3">Peptidase S9</fullName>
    </submittedName>
</protein>
<dbReference type="Gene3D" id="3.40.50.1820">
    <property type="entry name" value="alpha/beta hydrolase"/>
    <property type="match status" value="1"/>
</dbReference>
<sequence>MERDVRATYGASLSPDATAFAHLVDDGGYPRAVQRFLRGRHASASRDVDLPVAGPVTKVMHSADGHWLACEVAPEGGTRTQIWVVTTDPDDRMARRIDRMDTGTAELIAWDGSRVCAILTGDDGVGQSTLIDPADGAVTVLDRRSGGRLIDAWAGSALIRVGPRGYRELIMLHGTTEIALLPSDPGSSTELGVILDDHAPRRLRSGPDGELTALYQPGEYVRALIRSDNGAGYARLLEVTVSPDGVAYHVVAERDGHDLDEFAVSDDLSTVALLWNINGCSELQILEYADYTLSRPIPLPNMVAGELSISAGGSLVAMTVEGPDMPRTVEVVDPRTRTWELIDRAPSTGPVSAAPALHTLTARDGRQLTGWLYRPPPHVGQIGALIYLHGGPEGQARPGYSQIFPALLEEGVAVFAPNVRGSGGFGREFSHADDREKRFAAIDDVADCAAYLAAGGLAEADRIACAGWSYGGYLTMAALAFHPDLFVAGVSICGMSDLGTFYRNTEAWIAAASYAKYGHPVADRELLEALSPLRRVQSLTAPLLVVHGARDTNVPVSESEQIVAALRALGRTVRYLLFADDGHEITRRENHTVLAGAVADWLKRAFNADV</sequence>
<dbReference type="EMBL" id="AP022620">
    <property type="protein sequence ID" value="BBZ76817.1"/>
    <property type="molecule type" value="Genomic_DNA"/>
</dbReference>
<accession>A0A6N4W9I0</accession>
<dbReference type="InterPro" id="IPR002470">
    <property type="entry name" value="Peptidase_S9A"/>
</dbReference>
<dbReference type="InterPro" id="IPR029058">
    <property type="entry name" value="AB_hydrolase_fold"/>
</dbReference>
<dbReference type="PANTHER" id="PTHR42776">
    <property type="entry name" value="SERINE PEPTIDASE S9 FAMILY MEMBER"/>
    <property type="match status" value="1"/>
</dbReference>
<dbReference type="Pfam" id="PF00326">
    <property type="entry name" value="Peptidase_S9"/>
    <property type="match status" value="1"/>
</dbReference>